<dbReference type="GO" id="GO:0005886">
    <property type="term" value="C:plasma membrane"/>
    <property type="evidence" value="ECO:0007669"/>
    <property type="project" value="UniProtKB-SubCell"/>
</dbReference>
<dbReference type="RefSeq" id="WP_111161322.1">
    <property type="nucleotide sequence ID" value="NZ_PCDP01000036.1"/>
</dbReference>
<evidence type="ECO:0000256" key="3">
    <source>
        <dbReference type="ARBA" id="ARBA00022475"/>
    </source>
</evidence>
<dbReference type="Pfam" id="PF04347">
    <property type="entry name" value="FliO"/>
    <property type="match status" value="1"/>
</dbReference>
<feature type="region of interest" description="Disordered" evidence="9">
    <location>
        <begin position="137"/>
        <end position="209"/>
    </location>
</feature>
<keyword evidence="4 10" id="KW-0812">Transmembrane</keyword>
<feature type="compositionally biased region" description="Pro residues" evidence="9">
    <location>
        <begin position="274"/>
        <end position="288"/>
    </location>
</feature>
<evidence type="ECO:0000256" key="1">
    <source>
        <dbReference type="ARBA" id="ARBA00004117"/>
    </source>
</evidence>
<feature type="compositionally biased region" description="Pro residues" evidence="9">
    <location>
        <begin position="145"/>
        <end position="157"/>
    </location>
</feature>
<keyword evidence="6 10" id="KW-0472">Membrane</keyword>
<dbReference type="GO" id="GO:0009425">
    <property type="term" value="C:bacterial-type flagellum basal body"/>
    <property type="evidence" value="ECO:0007669"/>
    <property type="project" value="UniProtKB-SubCell"/>
</dbReference>
<accession>A0A2W4EFS9</accession>
<reference evidence="11 12" key="1">
    <citation type="journal article" date="2018" name="Sci. Rep.">
        <title>Rhizobium tumorigenes sp. nov., a novel plant tumorigenic bacterium isolated from cane gall tumors on thornless blackberry.</title>
        <authorList>
            <person name="Kuzmanovi N."/>
            <person name="Smalla K."/>
            <person name="Gronow S."/>
            <person name="PuBawska J."/>
        </authorList>
    </citation>
    <scope>NUCLEOTIDE SEQUENCE [LARGE SCALE GENOMIC DNA]</scope>
    <source>
        <strain evidence="11 12">CCBAU 85046</strain>
    </source>
</reference>
<evidence type="ECO:0000256" key="9">
    <source>
        <dbReference type="SAM" id="MobiDB-lite"/>
    </source>
</evidence>
<evidence type="ECO:0000256" key="10">
    <source>
        <dbReference type="SAM" id="Phobius"/>
    </source>
</evidence>
<dbReference type="InterPro" id="IPR022781">
    <property type="entry name" value="Flagellar_biosynth_FliO"/>
</dbReference>
<proteinExistence type="inferred from homology"/>
<dbReference type="AlphaFoldDB" id="A0A2W4EFS9"/>
<keyword evidence="11" id="KW-0966">Cell projection</keyword>
<evidence type="ECO:0000256" key="5">
    <source>
        <dbReference type="ARBA" id="ARBA00022989"/>
    </source>
</evidence>
<feature type="compositionally biased region" description="Pro residues" evidence="9">
    <location>
        <begin position="166"/>
        <end position="182"/>
    </location>
</feature>
<evidence type="ECO:0000256" key="4">
    <source>
        <dbReference type="ARBA" id="ARBA00022692"/>
    </source>
</evidence>
<comment type="caution">
    <text evidence="11">The sequence shown here is derived from an EMBL/GenBank/DDBJ whole genome shotgun (WGS) entry which is preliminary data.</text>
</comment>
<keyword evidence="11" id="KW-0282">Flagellum</keyword>
<feature type="region of interest" description="Disordered" evidence="9">
    <location>
        <begin position="401"/>
        <end position="433"/>
    </location>
</feature>
<feature type="region of interest" description="Disordered" evidence="9">
    <location>
        <begin position="326"/>
        <end position="362"/>
    </location>
</feature>
<keyword evidence="11" id="KW-0969">Cilium</keyword>
<sequence>MLDEIVGAYGNRFFIAAGGVGIALLILIAVLWLLRSRAPSPFVRGGRNRQPRLQVLDAAAVDARRRLVLVRRDGVEHLIMIGGPTDIVIESGISAAKIALAPNASFETLVANETMSPPPRLEPPRETPRAIEMESAEEVAAAPVAPTPPPEVAPPKPAVAQSPSEPASPPEKPYAPEPAAPEPPHRPAPALEVQPVRAEIPPAERPEPVVVAPVPPAKFADDPAPVIKLSSPHPIAVEPPAPVVPTEKPHVPSVPAFEPRHRPEQTAAFEPVRRPPPPPVEEPQPPEPVSIRSERRPEPAVYQRNEEAEAADILDAARHRVLVPEEREPQMSSPAQSMPVVADGVPVAPQDGNAGQTPAPVVSLDTASTDTVQAAKPRDLGIDFESILEAEMSNNLSAQRIIPNAPVPPGPNAAQPVPGQRRDPEMAPLTGADSTLQREVARIFGEMSVNRDK</sequence>
<feature type="transmembrane region" description="Helical" evidence="10">
    <location>
        <begin position="12"/>
        <end position="34"/>
    </location>
</feature>
<dbReference type="EMBL" id="PCDP01000036">
    <property type="protein sequence ID" value="PZM13126.1"/>
    <property type="molecule type" value="Genomic_DNA"/>
</dbReference>
<organism evidence="11 12">
    <name type="scientific">Rhizobium tubonense</name>
    <dbReference type="NCBI Taxonomy" id="484088"/>
    <lineage>
        <taxon>Bacteria</taxon>
        <taxon>Pseudomonadati</taxon>
        <taxon>Pseudomonadota</taxon>
        <taxon>Alphaproteobacteria</taxon>
        <taxon>Hyphomicrobiales</taxon>
        <taxon>Rhizobiaceae</taxon>
        <taxon>Rhizobium/Agrobacterium group</taxon>
        <taxon>Rhizobium</taxon>
    </lineage>
</organism>
<name>A0A2W4EFS9_9HYPH</name>
<evidence type="ECO:0000256" key="2">
    <source>
        <dbReference type="ARBA" id="ARBA00004236"/>
    </source>
</evidence>
<protein>
    <submittedName>
        <fullName evidence="11">Flagellar biosynthesis protein FliO</fullName>
    </submittedName>
</protein>
<dbReference type="InterPro" id="IPR052205">
    <property type="entry name" value="FliO/MopB"/>
</dbReference>
<evidence type="ECO:0000313" key="11">
    <source>
        <dbReference type="EMBL" id="PZM13126.1"/>
    </source>
</evidence>
<keyword evidence="5 10" id="KW-1133">Transmembrane helix</keyword>
<keyword evidence="7" id="KW-0975">Bacterial flagellum</keyword>
<evidence type="ECO:0000256" key="7">
    <source>
        <dbReference type="ARBA" id="ARBA00023143"/>
    </source>
</evidence>
<feature type="region of interest" description="Disordered" evidence="9">
    <location>
        <begin position="237"/>
        <end position="312"/>
    </location>
</feature>
<evidence type="ECO:0000256" key="8">
    <source>
        <dbReference type="ARBA" id="ARBA00037937"/>
    </source>
</evidence>
<comment type="subcellular location">
    <subcellularLocation>
        <location evidence="1">Bacterial flagellum basal body</location>
    </subcellularLocation>
    <subcellularLocation>
        <location evidence="2">Cell membrane</location>
    </subcellularLocation>
</comment>
<gene>
    <name evidence="11" type="ORF">CPY51_16600</name>
</gene>
<evidence type="ECO:0000313" key="12">
    <source>
        <dbReference type="Proteomes" id="UP000248925"/>
    </source>
</evidence>
<feature type="compositionally biased region" description="Low complexity" evidence="9">
    <location>
        <begin position="188"/>
        <end position="201"/>
    </location>
</feature>
<dbReference type="PRINTS" id="PR01217">
    <property type="entry name" value="PRICHEXTENSN"/>
</dbReference>
<comment type="similarity">
    <text evidence="8">Belongs to the FliO/MopB family.</text>
</comment>
<dbReference type="GO" id="GO:0044781">
    <property type="term" value="P:bacterial-type flagellum organization"/>
    <property type="evidence" value="ECO:0007669"/>
    <property type="project" value="InterPro"/>
</dbReference>
<dbReference type="PANTHER" id="PTHR38766:SF1">
    <property type="entry name" value="FLAGELLAR PROTEIN FLIO"/>
    <property type="match status" value="1"/>
</dbReference>
<dbReference type="OrthoDB" id="8456606at2"/>
<keyword evidence="3" id="KW-1003">Cell membrane</keyword>
<dbReference type="Proteomes" id="UP000248925">
    <property type="component" value="Unassembled WGS sequence"/>
</dbReference>
<dbReference type="PANTHER" id="PTHR38766">
    <property type="entry name" value="FLAGELLAR PROTEIN FLIO"/>
    <property type="match status" value="1"/>
</dbReference>
<keyword evidence="12" id="KW-1185">Reference proteome</keyword>
<evidence type="ECO:0000256" key="6">
    <source>
        <dbReference type="ARBA" id="ARBA00023136"/>
    </source>
</evidence>